<organism evidence="2 3">
    <name type="scientific">Aegilops tauschii subsp. strangulata</name>
    <name type="common">Goatgrass</name>
    <dbReference type="NCBI Taxonomy" id="200361"/>
    <lineage>
        <taxon>Eukaryota</taxon>
        <taxon>Viridiplantae</taxon>
        <taxon>Streptophyta</taxon>
        <taxon>Embryophyta</taxon>
        <taxon>Tracheophyta</taxon>
        <taxon>Spermatophyta</taxon>
        <taxon>Magnoliopsida</taxon>
        <taxon>Liliopsida</taxon>
        <taxon>Poales</taxon>
        <taxon>Poaceae</taxon>
        <taxon>BOP clade</taxon>
        <taxon>Pooideae</taxon>
        <taxon>Triticodae</taxon>
        <taxon>Triticeae</taxon>
        <taxon>Triticinae</taxon>
        <taxon>Aegilops</taxon>
    </lineage>
</organism>
<feature type="compositionally biased region" description="Low complexity" evidence="1">
    <location>
        <begin position="124"/>
        <end position="142"/>
    </location>
</feature>
<dbReference type="Gramene" id="AET1Gv20410600.9">
    <property type="protein sequence ID" value="AET1Gv20410600.9"/>
    <property type="gene ID" value="AET1Gv20410600"/>
</dbReference>
<reference evidence="2" key="5">
    <citation type="journal article" date="2021" name="G3 (Bethesda)">
        <title>Aegilops tauschii genome assembly Aet v5.0 features greater sequence contiguity and improved annotation.</title>
        <authorList>
            <person name="Wang L."/>
            <person name="Zhu T."/>
            <person name="Rodriguez J.C."/>
            <person name="Deal K.R."/>
            <person name="Dubcovsky J."/>
            <person name="McGuire P.E."/>
            <person name="Lux T."/>
            <person name="Spannagl M."/>
            <person name="Mayer K.F.X."/>
            <person name="Baldrich P."/>
            <person name="Meyers B.C."/>
            <person name="Huo N."/>
            <person name="Gu Y.Q."/>
            <person name="Zhou H."/>
            <person name="Devos K.M."/>
            <person name="Bennetzen J.L."/>
            <person name="Unver T."/>
            <person name="Budak H."/>
            <person name="Gulick P.J."/>
            <person name="Galiba G."/>
            <person name="Kalapos B."/>
            <person name="Nelson D.R."/>
            <person name="Li P."/>
            <person name="You F.M."/>
            <person name="Luo M.C."/>
            <person name="Dvorak J."/>
        </authorList>
    </citation>
    <scope>NUCLEOTIDE SEQUENCE [LARGE SCALE GENOMIC DNA]</scope>
    <source>
        <strain evidence="2">cv. AL8/78</strain>
    </source>
</reference>
<reference evidence="2" key="4">
    <citation type="submission" date="2019-03" db="UniProtKB">
        <authorList>
            <consortium name="EnsemblPlants"/>
        </authorList>
    </citation>
    <scope>IDENTIFICATION</scope>
</reference>
<proteinExistence type="predicted"/>
<reference evidence="3" key="1">
    <citation type="journal article" date="2014" name="Science">
        <title>Ancient hybridizations among the ancestral genomes of bread wheat.</title>
        <authorList>
            <consortium name="International Wheat Genome Sequencing Consortium,"/>
            <person name="Marcussen T."/>
            <person name="Sandve S.R."/>
            <person name="Heier L."/>
            <person name="Spannagl M."/>
            <person name="Pfeifer M."/>
            <person name="Jakobsen K.S."/>
            <person name="Wulff B.B."/>
            <person name="Steuernagel B."/>
            <person name="Mayer K.F."/>
            <person name="Olsen O.A."/>
        </authorList>
    </citation>
    <scope>NUCLEOTIDE SEQUENCE [LARGE SCALE GENOMIC DNA]</scope>
    <source>
        <strain evidence="3">cv. AL8/78</strain>
    </source>
</reference>
<keyword evidence="3" id="KW-1185">Reference proteome</keyword>
<dbReference type="Proteomes" id="UP000015105">
    <property type="component" value="Chromosome 1D"/>
</dbReference>
<feature type="region of interest" description="Disordered" evidence="1">
    <location>
        <begin position="69"/>
        <end position="142"/>
    </location>
</feature>
<name>A0A452YGU9_AEGTS</name>
<sequence>PTQIGTWPDFFFPFDAFPWFTALRGPPVTHRRRRTPGPSARVVVVAHRRPGRSFLNPHPPSFLLVRLAAQKRTEGNPKSRYRSSSGGRKKERKIPLPSRSVPFRSALVKPRPRGEEAWERRPSCRPCRSRPTTTTTFTPTPR</sequence>
<protein>
    <submittedName>
        <fullName evidence="2">Uncharacterized protein</fullName>
    </submittedName>
</protein>
<evidence type="ECO:0000256" key="1">
    <source>
        <dbReference type="SAM" id="MobiDB-lite"/>
    </source>
</evidence>
<evidence type="ECO:0000313" key="2">
    <source>
        <dbReference type="EnsemblPlants" id="AET1Gv20410600.9"/>
    </source>
</evidence>
<accession>A0A452YGU9</accession>
<evidence type="ECO:0000313" key="3">
    <source>
        <dbReference type="Proteomes" id="UP000015105"/>
    </source>
</evidence>
<reference evidence="3" key="2">
    <citation type="journal article" date="2017" name="Nat. Plants">
        <title>The Aegilops tauschii genome reveals multiple impacts of transposons.</title>
        <authorList>
            <person name="Zhao G."/>
            <person name="Zou C."/>
            <person name="Li K."/>
            <person name="Wang K."/>
            <person name="Li T."/>
            <person name="Gao L."/>
            <person name="Zhang X."/>
            <person name="Wang H."/>
            <person name="Yang Z."/>
            <person name="Liu X."/>
            <person name="Jiang W."/>
            <person name="Mao L."/>
            <person name="Kong X."/>
            <person name="Jiao Y."/>
            <person name="Jia J."/>
        </authorList>
    </citation>
    <scope>NUCLEOTIDE SEQUENCE [LARGE SCALE GENOMIC DNA]</scope>
    <source>
        <strain evidence="3">cv. AL8/78</strain>
    </source>
</reference>
<reference evidence="2" key="3">
    <citation type="journal article" date="2017" name="Nature">
        <title>Genome sequence of the progenitor of the wheat D genome Aegilops tauschii.</title>
        <authorList>
            <person name="Luo M.C."/>
            <person name="Gu Y.Q."/>
            <person name="Puiu D."/>
            <person name="Wang H."/>
            <person name="Twardziok S.O."/>
            <person name="Deal K.R."/>
            <person name="Huo N."/>
            <person name="Zhu T."/>
            <person name="Wang L."/>
            <person name="Wang Y."/>
            <person name="McGuire P.E."/>
            <person name="Liu S."/>
            <person name="Long H."/>
            <person name="Ramasamy R.K."/>
            <person name="Rodriguez J.C."/>
            <person name="Van S.L."/>
            <person name="Yuan L."/>
            <person name="Wang Z."/>
            <person name="Xia Z."/>
            <person name="Xiao L."/>
            <person name="Anderson O.D."/>
            <person name="Ouyang S."/>
            <person name="Liang Y."/>
            <person name="Zimin A.V."/>
            <person name="Pertea G."/>
            <person name="Qi P."/>
            <person name="Bennetzen J.L."/>
            <person name="Dai X."/>
            <person name="Dawson M.W."/>
            <person name="Muller H.G."/>
            <person name="Kugler K."/>
            <person name="Rivarola-Duarte L."/>
            <person name="Spannagl M."/>
            <person name="Mayer K.F.X."/>
            <person name="Lu F.H."/>
            <person name="Bevan M.W."/>
            <person name="Leroy P."/>
            <person name="Li P."/>
            <person name="You F.M."/>
            <person name="Sun Q."/>
            <person name="Liu Z."/>
            <person name="Lyons E."/>
            <person name="Wicker T."/>
            <person name="Salzberg S.L."/>
            <person name="Devos K.M."/>
            <person name="Dvorak J."/>
        </authorList>
    </citation>
    <scope>NUCLEOTIDE SEQUENCE [LARGE SCALE GENOMIC DNA]</scope>
    <source>
        <strain evidence="2">cv. AL8/78</strain>
    </source>
</reference>
<feature type="compositionally biased region" description="Basic and acidic residues" evidence="1">
    <location>
        <begin position="112"/>
        <end position="122"/>
    </location>
</feature>
<dbReference type="EnsemblPlants" id="AET1Gv20410600.9">
    <property type="protein sequence ID" value="AET1Gv20410600.9"/>
    <property type="gene ID" value="AET1Gv20410600"/>
</dbReference>
<dbReference type="AlphaFoldDB" id="A0A452YGU9"/>